<evidence type="ECO:0000256" key="12">
    <source>
        <dbReference type="ARBA" id="ARBA00037312"/>
    </source>
</evidence>
<evidence type="ECO:0000313" key="16">
    <source>
        <dbReference type="EMBL" id="KAK1522628.1"/>
    </source>
</evidence>
<evidence type="ECO:0000256" key="5">
    <source>
        <dbReference type="ARBA" id="ARBA00022801"/>
    </source>
</evidence>
<evidence type="ECO:0000256" key="9">
    <source>
        <dbReference type="ARBA" id="ARBA00023295"/>
    </source>
</evidence>
<dbReference type="GO" id="GO:0000272">
    <property type="term" value="P:polysaccharide catabolic process"/>
    <property type="evidence" value="ECO:0007669"/>
    <property type="project" value="UniProtKB-KW"/>
</dbReference>
<keyword evidence="9 15" id="KW-0326">Glycosidase</keyword>
<organism evidence="16 17">
    <name type="scientific">Colletotrichum costaricense</name>
    <dbReference type="NCBI Taxonomy" id="1209916"/>
    <lineage>
        <taxon>Eukaryota</taxon>
        <taxon>Fungi</taxon>
        <taxon>Dikarya</taxon>
        <taxon>Ascomycota</taxon>
        <taxon>Pezizomycotina</taxon>
        <taxon>Sordariomycetes</taxon>
        <taxon>Hypocreomycetidae</taxon>
        <taxon>Glomerellales</taxon>
        <taxon>Glomerellaceae</taxon>
        <taxon>Colletotrichum</taxon>
        <taxon>Colletotrichum acutatum species complex</taxon>
    </lineage>
</organism>
<evidence type="ECO:0000256" key="8">
    <source>
        <dbReference type="ARBA" id="ARBA00023277"/>
    </source>
</evidence>
<dbReference type="GO" id="GO:0005576">
    <property type="term" value="C:extracellular region"/>
    <property type="evidence" value="ECO:0007669"/>
    <property type="project" value="UniProtKB-SubCell"/>
</dbReference>
<keyword evidence="6" id="KW-1015">Disulfide bond</keyword>
<evidence type="ECO:0000256" key="11">
    <source>
        <dbReference type="ARBA" id="ARBA00023326"/>
    </source>
</evidence>
<dbReference type="SUPFAM" id="SSF51126">
    <property type="entry name" value="Pectin lyase-like"/>
    <property type="match status" value="1"/>
</dbReference>
<keyword evidence="5 15" id="KW-0378">Hydrolase</keyword>
<name>A0AAI9YU13_9PEZI</name>
<keyword evidence="8" id="KW-0119">Carbohydrate metabolism</keyword>
<dbReference type="InterPro" id="IPR000743">
    <property type="entry name" value="Glyco_hydro_28"/>
</dbReference>
<dbReference type="InterPro" id="IPR012334">
    <property type="entry name" value="Pectin_lyas_fold"/>
</dbReference>
<comment type="caution">
    <text evidence="16">The sequence shown here is derived from an EMBL/GenBank/DDBJ whole genome shotgun (WGS) entry which is preliminary data.</text>
</comment>
<evidence type="ECO:0000256" key="7">
    <source>
        <dbReference type="ARBA" id="ARBA00023180"/>
    </source>
</evidence>
<dbReference type="EC" id="3.2.1.67" evidence="13"/>
<reference evidence="16 17" key="1">
    <citation type="submission" date="2016-10" db="EMBL/GenBank/DDBJ databases">
        <title>The genome sequence of Colletotrichum fioriniae PJ7.</title>
        <authorList>
            <person name="Baroncelli R."/>
        </authorList>
    </citation>
    <scope>NUCLEOTIDE SEQUENCE [LARGE SCALE GENOMIC DNA]</scope>
    <source>
        <strain evidence="16 17">IMI 309622</strain>
    </source>
</reference>
<dbReference type="GO" id="GO:0004650">
    <property type="term" value="F:polygalacturonase activity"/>
    <property type="evidence" value="ECO:0007669"/>
    <property type="project" value="InterPro"/>
</dbReference>
<protein>
    <recommendedName>
        <fullName evidence="13">galacturonan 1,4-alpha-galacturonidase</fullName>
        <ecNumber evidence="13">3.2.1.67</ecNumber>
    </recommendedName>
</protein>
<evidence type="ECO:0000256" key="6">
    <source>
        <dbReference type="ARBA" id="ARBA00023157"/>
    </source>
</evidence>
<dbReference type="EMBL" id="MOOE01000010">
    <property type="protein sequence ID" value="KAK1522628.1"/>
    <property type="molecule type" value="Genomic_DNA"/>
</dbReference>
<evidence type="ECO:0000256" key="1">
    <source>
        <dbReference type="ARBA" id="ARBA00004613"/>
    </source>
</evidence>
<evidence type="ECO:0000256" key="10">
    <source>
        <dbReference type="ARBA" id="ARBA00023316"/>
    </source>
</evidence>
<proteinExistence type="inferred from homology"/>
<dbReference type="GO" id="GO:0047911">
    <property type="term" value="F:galacturan 1,4-alpha-galacturonidase activity"/>
    <property type="evidence" value="ECO:0007669"/>
    <property type="project" value="UniProtKB-EC"/>
</dbReference>
<evidence type="ECO:0000256" key="4">
    <source>
        <dbReference type="ARBA" id="ARBA00022729"/>
    </source>
</evidence>
<evidence type="ECO:0000313" key="17">
    <source>
        <dbReference type="Proteomes" id="UP001240678"/>
    </source>
</evidence>
<comment type="catalytic activity">
    <reaction evidence="14">
        <text>[(1-&gt;4)-alpha-D-galacturonosyl](n) + H2O = alpha-D-galacturonate + [(1-&gt;4)-alpha-D-galacturonosyl](n-1)</text>
        <dbReference type="Rhea" id="RHEA:14117"/>
        <dbReference type="Rhea" id="RHEA-COMP:14570"/>
        <dbReference type="Rhea" id="RHEA-COMP:14572"/>
        <dbReference type="ChEBI" id="CHEBI:15377"/>
        <dbReference type="ChEBI" id="CHEBI:58658"/>
        <dbReference type="ChEBI" id="CHEBI:140523"/>
        <dbReference type="EC" id="3.2.1.67"/>
    </reaction>
</comment>
<keyword evidence="10" id="KW-0961">Cell wall biogenesis/degradation</keyword>
<dbReference type="RefSeq" id="XP_060311661.1">
    <property type="nucleotide sequence ID" value="XM_060458496.1"/>
</dbReference>
<keyword evidence="4" id="KW-0732">Signal</keyword>
<dbReference type="Proteomes" id="UP001240678">
    <property type="component" value="Unassembled WGS sequence"/>
</dbReference>
<comment type="function">
    <text evidence="12">Specific in hydrolyzing the terminal glycosidic bond of polygalacturonic acid and oligogalacturonates.</text>
</comment>
<sequence length="473" mass="52715">MDVYRVDIAWDSSAEIIQASIYDVGPLYSVYPHELDARDHHIIASFAPTTFNLLFILLSRFINVTKAAKIAVTDVLRRPQYTVFANGDQVSDVDNILEAFNICRTSGTIIFPEDENYWIDRKLNPIVHDVNIQWRGEWTFSDNIDFWRSDGYFVFFQNHRAGFVLSGDGIHINGHGTGGIHGNGDAWYTAEKSTTVEGRPMPFVLWNVSDVTVKNFYIRQPQFWAYNIMNGTDMYFENIFVNATSTKAPSRYNWVQNTDGFDTMDVKNVRVKGFNYTGGDDCVAIKPRSYNVTLEGVTCNGGNGIAIGSLGQYLEDSSVEDIAMDDLTPQLKRGPVDLRYGIYLKTWIGELVPQDDYESAGESRGGGWGRIHNVIFSNVQYERVNNAPSFYQNNGDNGSFAGTSNMDISNVVFANITGTLSGATNRVSLTCSQRFPCHDISFRNVDLIAGNGTTTSCTGRWTLADTVSGLPGC</sequence>
<dbReference type="GO" id="GO:0071555">
    <property type="term" value="P:cell wall organization"/>
    <property type="evidence" value="ECO:0007669"/>
    <property type="project" value="UniProtKB-KW"/>
</dbReference>
<evidence type="ECO:0000256" key="15">
    <source>
        <dbReference type="RuleBase" id="RU361169"/>
    </source>
</evidence>
<comment type="similarity">
    <text evidence="2 15">Belongs to the glycosyl hydrolase 28 family.</text>
</comment>
<comment type="subcellular location">
    <subcellularLocation>
        <location evidence="1">Secreted</location>
    </subcellularLocation>
</comment>
<dbReference type="InterPro" id="IPR011050">
    <property type="entry name" value="Pectin_lyase_fold/virulence"/>
</dbReference>
<dbReference type="Gene3D" id="2.160.20.10">
    <property type="entry name" value="Single-stranded right-handed beta-helix, Pectin lyase-like"/>
    <property type="match status" value="1"/>
</dbReference>
<gene>
    <name evidence="16" type="ORF">CCOS01_10340</name>
</gene>
<evidence type="ECO:0000256" key="3">
    <source>
        <dbReference type="ARBA" id="ARBA00022525"/>
    </source>
</evidence>
<dbReference type="Pfam" id="PF00295">
    <property type="entry name" value="Glyco_hydro_28"/>
    <property type="match status" value="1"/>
</dbReference>
<evidence type="ECO:0000256" key="2">
    <source>
        <dbReference type="ARBA" id="ARBA00008834"/>
    </source>
</evidence>
<keyword evidence="7" id="KW-0325">Glycoprotein</keyword>
<keyword evidence="17" id="KW-1185">Reference proteome</keyword>
<accession>A0AAI9YU13</accession>
<dbReference type="PANTHER" id="PTHR31736">
    <property type="match status" value="1"/>
</dbReference>
<keyword evidence="11" id="KW-0624">Polysaccharide degradation</keyword>
<dbReference type="PANTHER" id="PTHR31736:SF12">
    <property type="entry name" value="EXO-POLYGALACTURONASE, PUTATIVE-RELATED"/>
    <property type="match status" value="1"/>
</dbReference>
<dbReference type="GeneID" id="85342043"/>
<evidence type="ECO:0000256" key="14">
    <source>
        <dbReference type="ARBA" id="ARBA00048766"/>
    </source>
</evidence>
<evidence type="ECO:0000256" key="13">
    <source>
        <dbReference type="ARBA" id="ARBA00038933"/>
    </source>
</evidence>
<dbReference type="AlphaFoldDB" id="A0AAI9YU13"/>
<keyword evidence="3" id="KW-0964">Secreted</keyword>